<sequence>MSMSTFEANIARRAMKLIVREIDNPESVPFPSVVRTPDDLGEELASIFVEQDLSDSLDDMEAALQRATDKLVAAHRAAAAVTVDAPTDDEVKAFRAALEALHADIQADQRLRAAINLVVSLQEAIPALAPGSPG</sequence>
<feature type="coiled-coil region" evidence="1">
    <location>
        <begin position="50"/>
        <end position="77"/>
    </location>
</feature>
<dbReference type="AlphaFoldDB" id="A0A918XSV0"/>
<protein>
    <submittedName>
        <fullName evidence="2">Uncharacterized protein</fullName>
    </submittedName>
</protein>
<name>A0A918XSV0_9PROT</name>
<keyword evidence="1" id="KW-0175">Coiled coil</keyword>
<dbReference type="RefSeq" id="WP_189990112.1">
    <property type="nucleotide sequence ID" value="NZ_BMZS01000005.1"/>
</dbReference>
<evidence type="ECO:0000313" key="3">
    <source>
        <dbReference type="Proteomes" id="UP000630353"/>
    </source>
</evidence>
<dbReference type="Proteomes" id="UP000630353">
    <property type="component" value="Unassembled WGS sequence"/>
</dbReference>
<proteinExistence type="predicted"/>
<reference evidence="2" key="2">
    <citation type="submission" date="2020-09" db="EMBL/GenBank/DDBJ databases">
        <authorList>
            <person name="Sun Q."/>
            <person name="Kim S."/>
        </authorList>
    </citation>
    <scope>NUCLEOTIDE SEQUENCE</scope>
    <source>
        <strain evidence="2">KCTC 42651</strain>
    </source>
</reference>
<comment type="caution">
    <text evidence="2">The sequence shown here is derived from an EMBL/GenBank/DDBJ whole genome shotgun (WGS) entry which is preliminary data.</text>
</comment>
<evidence type="ECO:0000313" key="2">
    <source>
        <dbReference type="EMBL" id="GHD51306.1"/>
    </source>
</evidence>
<dbReference type="EMBL" id="BMZS01000005">
    <property type="protein sequence ID" value="GHD51306.1"/>
    <property type="molecule type" value="Genomic_DNA"/>
</dbReference>
<reference evidence="2" key="1">
    <citation type="journal article" date="2014" name="Int. J. Syst. Evol. Microbiol.">
        <title>Complete genome sequence of Corynebacterium casei LMG S-19264T (=DSM 44701T), isolated from a smear-ripened cheese.</title>
        <authorList>
            <consortium name="US DOE Joint Genome Institute (JGI-PGF)"/>
            <person name="Walter F."/>
            <person name="Albersmeier A."/>
            <person name="Kalinowski J."/>
            <person name="Ruckert C."/>
        </authorList>
    </citation>
    <scope>NUCLEOTIDE SEQUENCE</scope>
    <source>
        <strain evidence="2">KCTC 42651</strain>
    </source>
</reference>
<organism evidence="2 3">
    <name type="scientific">Thalassobaculum fulvum</name>
    <dbReference type="NCBI Taxonomy" id="1633335"/>
    <lineage>
        <taxon>Bacteria</taxon>
        <taxon>Pseudomonadati</taxon>
        <taxon>Pseudomonadota</taxon>
        <taxon>Alphaproteobacteria</taxon>
        <taxon>Rhodospirillales</taxon>
        <taxon>Thalassobaculaceae</taxon>
        <taxon>Thalassobaculum</taxon>
    </lineage>
</organism>
<accession>A0A918XSV0</accession>
<gene>
    <name evidence="2" type="ORF">GCM10017083_25580</name>
</gene>
<evidence type="ECO:0000256" key="1">
    <source>
        <dbReference type="SAM" id="Coils"/>
    </source>
</evidence>
<keyword evidence="3" id="KW-1185">Reference proteome</keyword>